<keyword evidence="1" id="KW-0472">Membrane</keyword>
<comment type="caution">
    <text evidence="2">The sequence shown here is derived from an EMBL/GenBank/DDBJ whole genome shotgun (WGS) entry which is preliminary data.</text>
</comment>
<dbReference type="Proteomes" id="UP000036908">
    <property type="component" value="Unassembled WGS sequence"/>
</dbReference>
<accession>A0A0L8AP83</accession>
<proteinExistence type="predicted"/>
<dbReference type="AlphaFoldDB" id="A0A0L8AP83"/>
<gene>
    <name evidence="2" type="ORF">OB69_03310</name>
</gene>
<organism evidence="2 3">
    <name type="scientific">Roseivirga seohaensis subsp. aquiponti</name>
    <dbReference type="NCBI Taxonomy" id="1566026"/>
    <lineage>
        <taxon>Bacteria</taxon>
        <taxon>Pseudomonadati</taxon>
        <taxon>Bacteroidota</taxon>
        <taxon>Cytophagia</taxon>
        <taxon>Cytophagales</taxon>
        <taxon>Roseivirgaceae</taxon>
        <taxon>Roseivirga</taxon>
    </lineage>
</organism>
<evidence type="ECO:0000313" key="2">
    <source>
        <dbReference type="EMBL" id="KOF04035.1"/>
    </source>
</evidence>
<name>A0A0L8AP83_9BACT</name>
<dbReference type="RefSeq" id="WP_053222266.1">
    <property type="nucleotide sequence ID" value="NZ_JSVA01000004.1"/>
</dbReference>
<dbReference type="OrthoDB" id="982803at2"/>
<dbReference type="PATRIC" id="fig|1566026.4.peg.2431"/>
<protein>
    <submittedName>
        <fullName evidence="2">Uncharacterized protein</fullName>
    </submittedName>
</protein>
<evidence type="ECO:0000256" key="1">
    <source>
        <dbReference type="SAM" id="Phobius"/>
    </source>
</evidence>
<keyword evidence="1" id="KW-1133">Transmembrane helix</keyword>
<keyword evidence="1" id="KW-0812">Transmembrane</keyword>
<feature type="transmembrane region" description="Helical" evidence="1">
    <location>
        <begin position="36"/>
        <end position="56"/>
    </location>
</feature>
<evidence type="ECO:0000313" key="3">
    <source>
        <dbReference type="Proteomes" id="UP000036908"/>
    </source>
</evidence>
<reference evidence="3" key="1">
    <citation type="submission" date="2014-11" db="EMBL/GenBank/DDBJ databases">
        <title>Genome sequencing of Roseivirga sp. D-25.</title>
        <authorList>
            <person name="Selvaratnam C."/>
            <person name="Thevarajoo S."/>
            <person name="Goh K.M."/>
            <person name="Eee R."/>
            <person name="Chan K.-G."/>
            <person name="Chong C.S."/>
        </authorList>
    </citation>
    <scope>NUCLEOTIDE SEQUENCE [LARGE SCALE GENOMIC DNA]</scope>
    <source>
        <strain evidence="3">D-25</strain>
    </source>
</reference>
<sequence length="59" mass="6962">MEVTLKFLIGTAALAVMIGLYSPWRMLWWMSKQNRLLVLKYYGIPLVVLGLIYLLFYSY</sequence>
<keyword evidence="3" id="KW-1185">Reference proteome</keyword>
<dbReference type="EMBL" id="JSVA01000004">
    <property type="protein sequence ID" value="KOF04035.1"/>
    <property type="molecule type" value="Genomic_DNA"/>
</dbReference>
<feature type="transmembrane region" description="Helical" evidence="1">
    <location>
        <begin position="6"/>
        <end position="24"/>
    </location>
</feature>